<sequence>MNWEDLNIRARFEEELLVEQFKKYQALKKKAAASRPLEKLQITSGPFLLQENGFYLLQENGKKIII</sequence>
<dbReference type="EMBL" id="LR796670">
    <property type="protein sequence ID" value="CAB4159466.1"/>
    <property type="molecule type" value="Genomic_DNA"/>
</dbReference>
<accession>A0A6J5NNZ9</accession>
<proteinExistence type="predicted"/>
<evidence type="ECO:0000313" key="1">
    <source>
        <dbReference type="EMBL" id="CAB4159466.1"/>
    </source>
</evidence>
<reference evidence="1" key="1">
    <citation type="submission" date="2020-04" db="EMBL/GenBank/DDBJ databases">
        <authorList>
            <person name="Chiriac C."/>
            <person name="Salcher M."/>
            <person name="Ghai R."/>
            <person name="Kavagutti S V."/>
        </authorList>
    </citation>
    <scope>NUCLEOTIDE SEQUENCE</scope>
</reference>
<gene>
    <name evidence="1" type="ORF">UFOVP699_202</name>
</gene>
<organism evidence="1">
    <name type="scientific">uncultured Caudovirales phage</name>
    <dbReference type="NCBI Taxonomy" id="2100421"/>
    <lineage>
        <taxon>Viruses</taxon>
        <taxon>Duplodnaviria</taxon>
        <taxon>Heunggongvirae</taxon>
        <taxon>Uroviricota</taxon>
        <taxon>Caudoviricetes</taxon>
        <taxon>Peduoviridae</taxon>
        <taxon>Maltschvirus</taxon>
        <taxon>Maltschvirus maltsch</taxon>
    </lineage>
</organism>
<name>A0A6J5NNZ9_9CAUD</name>
<protein>
    <submittedName>
        <fullName evidence="1">Uncharacterized protein</fullName>
    </submittedName>
</protein>